<sequence>MKTATLLVFLLLGLACTYAVTAEEEIAEDEPAGMDELIKDDDEETENDEEQDEEKRNP</sequence>
<feature type="compositionally biased region" description="Acidic residues" evidence="1">
    <location>
        <begin position="24"/>
        <end position="52"/>
    </location>
</feature>
<accession>A0A6S7H4L2</accession>
<proteinExistence type="predicted"/>
<feature type="chain" id="PRO_5043557207" evidence="2">
    <location>
        <begin position="23"/>
        <end position="58"/>
    </location>
</feature>
<organism evidence="3 4">
    <name type="scientific">Paramuricea clavata</name>
    <name type="common">Red gorgonian</name>
    <name type="synonym">Violescent sea-whip</name>
    <dbReference type="NCBI Taxonomy" id="317549"/>
    <lineage>
        <taxon>Eukaryota</taxon>
        <taxon>Metazoa</taxon>
        <taxon>Cnidaria</taxon>
        <taxon>Anthozoa</taxon>
        <taxon>Octocorallia</taxon>
        <taxon>Malacalcyonacea</taxon>
        <taxon>Plexauridae</taxon>
        <taxon>Paramuricea</taxon>
    </lineage>
</organism>
<dbReference type="PROSITE" id="PS51257">
    <property type="entry name" value="PROKAR_LIPOPROTEIN"/>
    <property type="match status" value="1"/>
</dbReference>
<dbReference type="Proteomes" id="UP001152795">
    <property type="component" value="Unassembled WGS sequence"/>
</dbReference>
<dbReference type="AlphaFoldDB" id="A0A6S7H4L2"/>
<dbReference type="EMBL" id="CACRXK020003476">
    <property type="protein sequence ID" value="CAB3998946.1"/>
    <property type="molecule type" value="Genomic_DNA"/>
</dbReference>
<gene>
    <name evidence="3" type="ORF">PACLA_8A045256</name>
</gene>
<keyword evidence="4" id="KW-1185">Reference proteome</keyword>
<feature type="region of interest" description="Disordered" evidence="1">
    <location>
        <begin position="24"/>
        <end position="58"/>
    </location>
</feature>
<evidence type="ECO:0000256" key="2">
    <source>
        <dbReference type="SAM" id="SignalP"/>
    </source>
</evidence>
<feature type="non-terminal residue" evidence="3">
    <location>
        <position position="58"/>
    </location>
</feature>
<feature type="signal peptide" evidence="2">
    <location>
        <begin position="1"/>
        <end position="22"/>
    </location>
</feature>
<protein>
    <submittedName>
        <fullName evidence="3">Uncharacterized protein</fullName>
    </submittedName>
</protein>
<reference evidence="3" key="1">
    <citation type="submission" date="2020-04" db="EMBL/GenBank/DDBJ databases">
        <authorList>
            <person name="Alioto T."/>
            <person name="Alioto T."/>
            <person name="Gomez Garrido J."/>
        </authorList>
    </citation>
    <scope>NUCLEOTIDE SEQUENCE</scope>
    <source>
        <strain evidence="3">A484AB</strain>
    </source>
</reference>
<evidence type="ECO:0000313" key="4">
    <source>
        <dbReference type="Proteomes" id="UP001152795"/>
    </source>
</evidence>
<comment type="caution">
    <text evidence="3">The sequence shown here is derived from an EMBL/GenBank/DDBJ whole genome shotgun (WGS) entry which is preliminary data.</text>
</comment>
<evidence type="ECO:0000313" key="3">
    <source>
        <dbReference type="EMBL" id="CAB3998946.1"/>
    </source>
</evidence>
<evidence type="ECO:0000256" key="1">
    <source>
        <dbReference type="SAM" id="MobiDB-lite"/>
    </source>
</evidence>
<name>A0A6S7H4L2_PARCT</name>
<keyword evidence="2" id="KW-0732">Signal</keyword>